<dbReference type="Proteomes" id="UP000604117">
    <property type="component" value="Unassembled WGS sequence"/>
</dbReference>
<accession>A0ABQ4D4K5</accession>
<evidence type="ECO:0000313" key="1">
    <source>
        <dbReference type="EMBL" id="GIF78468.1"/>
    </source>
</evidence>
<dbReference type="RefSeq" id="WP_203719295.1">
    <property type="nucleotide sequence ID" value="NZ_BONE01000147.1"/>
</dbReference>
<gene>
    <name evidence="1" type="ORF">Asi02nite_79860</name>
</gene>
<name>A0ABQ4D4K5_9ACTN</name>
<proteinExistence type="predicted"/>
<dbReference type="EMBL" id="BONE01000147">
    <property type="protein sequence ID" value="GIF78468.1"/>
    <property type="molecule type" value="Genomic_DNA"/>
</dbReference>
<comment type="caution">
    <text evidence="1">The sequence shown here is derived from an EMBL/GenBank/DDBJ whole genome shotgun (WGS) entry which is preliminary data.</text>
</comment>
<reference evidence="1 2" key="1">
    <citation type="submission" date="2021-01" db="EMBL/GenBank/DDBJ databases">
        <title>Whole genome shotgun sequence of Asanoa siamensis NBRC 107932.</title>
        <authorList>
            <person name="Komaki H."/>
            <person name="Tamura T."/>
        </authorList>
    </citation>
    <scope>NUCLEOTIDE SEQUENCE [LARGE SCALE GENOMIC DNA]</scope>
    <source>
        <strain evidence="1 2">NBRC 107932</strain>
    </source>
</reference>
<protein>
    <submittedName>
        <fullName evidence="1">Uncharacterized protein</fullName>
    </submittedName>
</protein>
<sequence length="54" mass="6201">MTYDRPWVIRSVTATGDGRVTLGRATRLSRRHVAARWRVRWPPGLDDPRVEADA</sequence>
<organism evidence="1 2">
    <name type="scientific">Asanoa siamensis</name>
    <dbReference type="NCBI Taxonomy" id="926357"/>
    <lineage>
        <taxon>Bacteria</taxon>
        <taxon>Bacillati</taxon>
        <taxon>Actinomycetota</taxon>
        <taxon>Actinomycetes</taxon>
        <taxon>Micromonosporales</taxon>
        <taxon>Micromonosporaceae</taxon>
        <taxon>Asanoa</taxon>
    </lineage>
</organism>
<keyword evidence="2" id="KW-1185">Reference proteome</keyword>
<evidence type="ECO:0000313" key="2">
    <source>
        <dbReference type="Proteomes" id="UP000604117"/>
    </source>
</evidence>